<dbReference type="InterPro" id="IPR006197">
    <property type="entry name" value="Peptidase_S24_LexA"/>
</dbReference>
<keyword evidence="3 7" id="KW-0378">Hydrolase</keyword>
<evidence type="ECO:0000256" key="2">
    <source>
        <dbReference type="ARBA" id="ARBA00022763"/>
    </source>
</evidence>
<dbReference type="Pfam" id="PF00717">
    <property type="entry name" value="Peptidase_S24"/>
    <property type="match status" value="1"/>
</dbReference>
<dbReference type="Proteomes" id="UP000323105">
    <property type="component" value="Unassembled WGS sequence"/>
</dbReference>
<dbReference type="InterPro" id="IPR050077">
    <property type="entry name" value="LexA_repressor"/>
</dbReference>
<dbReference type="NCBIfam" id="NF007621">
    <property type="entry name" value="PRK10276.1"/>
    <property type="match status" value="1"/>
</dbReference>
<keyword evidence="5" id="KW-0234">DNA repair</keyword>
<protein>
    <recommendedName>
        <fullName evidence="8">Peptidase S24/S26A/S26B/S26C domain-containing protein</fullName>
    </recommendedName>
</protein>
<reference evidence="9 10" key="1">
    <citation type="journal article" date="2019" name="Microbiol. Resour. Announc.">
        <title>Draft Genome Sequence of Comamonas testosteroni TA441, a Bacterium That Has a Cryptic Phenol Degradation Gene Cluster.</title>
        <authorList>
            <person name="Arai H."/>
            <person name="Ishii M."/>
        </authorList>
    </citation>
    <scope>NUCLEOTIDE SEQUENCE [LARGE SCALE GENOMIC DNA]</scope>
    <source>
        <strain evidence="9 10">TA441</strain>
    </source>
</reference>
<feature type="domain" description="Peptidase S24/S26A/S26B/S26C" evidence="8">
    <location>
        <begin position="45"/>
        <end position="151"/>
    </location>
</feature>
<organism evidence="9 10">
    <name type="scientific">Comamonas testosteroni</name>
    <name type="common">Pseudomonas testosteroni</name>
    <dbReference type="NCBI Taxonomy" id="285"/>
    <lineage>
        <taxon>Bacteria</taxon>
        <taxon>Pseudomonadati</taxon>
        <taxon>Pseudomonadota</taxon>
        <taxon>Betaproteobacteria</taxon>
        <taxon>Burkholderiales</taxon>
        <taxon>Comamonadaceae</taxon>
        <taxon>Comamonas</taxon>
    </lineage>
</organism>
<evidence type="ECO:0000313" key="9">
    <source>
        <dbReference type="EMBL" id="GEQ76456.1"/>
    </source>
</evidence>
<dbReference type="GO" id="GO:0003677">
    <property type="term" value="F:DNA binding"/>
    <property type="evidence" value="ECO:0007669"/>
    <property type="project" value="InterPro"/>
</dbReference>
<accession>A0A5A7MFH7</accession>
<dbReference type="PANTHER" id="PTHR33516:SF2">
    <property type="entry name" value="LEXA REPRESSOR-RELATED"/>
    <property type="match status" value="1"/>
</dbReference>
<dbReference type="SUPFAM" id="SSF51306">
    <property type="entry name" value="LexA/Signal peptidase"/>
    <property type="match status" value="1"/>
</dbReference>
<dbReference type="InterPro" id="IPR039418">
    <property type="entry name" value="LexA-like"/>
</dbReference>
<dbReference type="EMBL" id="BKBW01000006">
    <property type="protein sequence ID" value="GEQ76456.1"/>
    <property type="molecule type" value="Genomic_DNA"/>
</dbReference>
<evidence type="ECO:0000256" key="1">
    <source>
        <dbReference type="ARBA" id="ARBA00007484"/>
    </source>
</evidence>
<dbReference type="GO" id="GO:0016787">
    <property type="term" value="F:hydrolase activity"/>
    <property type="evidence" value="ECO:0007669"/>
    <property type="project" value="UniProtKB-KW"/>
</dbReference>
<evidence type="ECO:0000256" key="7">
    <source>
        <dbReference type="RuleBase" id="RU003991"/>
    </source>
</evidence>
<evidence type="ECO:0000256" key="5">
    <source>
        <dbReference type="ARBA" id="ARBA00023204"/>
    </source>
</evidence>
<proteinExistence type="inferred from homology"/>
<dbReference type="PRINTS" id="PR00726">
    <property type="entry name" value="LEXASERPTASE"/>
</dbReference>
<dbReference type="GO" id="GO:0009432">
    <property type="term" value="P:SOS response"/>
    <property type="evidence" value="ECO:0007669"/>
    <property type="project" value="UniProtKB-KW"/>
</dbReference>
<keyword evidence="4 7" id="KW-0068">Autocatalytic cleavage</keyword>
<gene>
    <name evidence="9" type="ORF">CTTA_3461</name>
</gene>
<keyword evidence="2" id="KW-0227">DNA damage</keyword>
<evidence type="ECO:0000259" key="8">
    <source>
        <dbReference type="Pfam" id="PF00717"/>
    </source>
</evidence>
<dbReference type="InterPro" id="IPR036286">
    <property type="entry name" value="LexA/Signal_pep-like_sf"/>
</dbReference>
<comment type="similarity">
    <text evidence="1 7">Belongs to the peptidase S24 family.</text>
</comment>
<dbReference type="AlphaFoldDB" id="A0A5A7MFH7"/>
<evidence type="ECO:0000256" key="4">
    <source>
        <dbReference type="ARBA" id="ARBA00022813"/>
    </source>
</evidence>
<evidence type="ECO:0000313" key="10">
    <source>
        <dbReference type="Proteomes" id="UP000323105"/>
    </source>
</evidence>
<dbReference type="CDD" id="cd06529">
    <property type="entry name" value="S24_LexA-like"/>
    <property type="match status" value="1"/>
</dbReference>
<dbReference type="Gene3D" id="2.10.109.10">
    <property type="entry name" value="Umud Fragment, subunit A"/>
    <property type="match status" value="1"/>
</dbReference>
<dbReference type="GO" id="GO:0006281">
    <property type="term" value="P:DNA repair"/>
    <property type="evidence" value="ECO:0007669"/>
    <property type="project" value="UniProtKB-KW"/>
</dbReference>
<keyword evidence="6" id="KW-0742">SOS response</keyword>
<evidence type="ECO:0000256" key="3">
    <source>
        <dbReference type="ARBA" id="ARBA00022801"/>
    </source>
</evidence>
<name>A0A5A7MFH7_COMTE</name>
<dbReference type="PANTHER" id="PTHR33516">
    <property type="entry name" value="LEXA REPRESSOR"/>
    <property type="match status" value="1"/>
</dbReference>
<dbReference type="GO" id="GO:0006355">
    <property type="term" value="P:regulation of DNA-templated transcription"/>
    <property type="evidence" value="ECO:0007669"/>
    <property type="project" value="InterPro"/>
</dbReference>
<dbReference type="InterPro" id="IPR015927">
    <property type="entry name" value="Peptidase_S24_S26A/B/C"/>
</dbReference>
<evidence type="ECO:0000256" key="6">
    <source>
        <dbReference type="ARBA" id="ARBA00023236"/>
    </source>
</evidence>
<comment type="caution">
    <text evidence="9">The sequence shown here is derived from an EMBL/GenBank/DDBJ whole genome shotgun (WGS) entry which is preliminary data.</text>
</comment>
<sequence length="160" mass="17466">MDSQHLNRINRYTVHMHSHRLMSGMPVQLIASPVTLPLADRSALAGSPANDFAGKRLDITDLLVTHSKATFVLRVAGPSMQEHGIDDGDIVVVDRELRARDGSIVVAVVDRELVIRVMESDGDTCKLKAGAPTYPDIVPPEGQTLEIWGVVTSCIKRFAK</sequence>